<dbReference type="EMBL" id="MU155201">
    <property type="protein sequence ID" value="KAF9480064.1"/>
    <property type="molecule type" value="Genomic_DNA"/>
</dbReference>
<name>A0A9P5Z2S2_9AGAR</name>
<dbReference type="Pfam" id="PF00970">
    <property type="entry name" value="FAD_binding_6"/>
    <property type="match status" value="1"/>
</dbReference>
<dbReference type="Proteomes" id="UP000807469">
    <property type="component" value="Unassembled WGS sequence"/>
</dbReference>
<dbReference type="PROSITE" id="PS51384">
    <property type="entry name" value="FAD_FR"/>
    <property type="match status" value="1"/>
</dbReference>
<keyword evidence="6 18" id="KW-0812">Transmembrane</keyword>
<dbReference type="InterPro" id="IPR039261">
    <property type="entry name" value="FNR_nucleotide-bd"/>
</dbReference>
<dbReference type="Gene3D" id="2.40.30.10">
    <property type="entry name" value="Translation factors"/>
    <property type="match status" value="1"/>
</dbReference>
<dbReference type="PANTHER" id="PTHR19370:SF184">
    <property type="entry name" value="NADH-CYTOCHROME B5 REDUCTASE-LIKE"/>
    <property type="match status" value="1"/>
</dbReference>
<feature type="binding site" evidence="16">
    <location>
        <position position="199"/>
    </location>
    <ligand>
        <name>FAD</name>
        <dbReference type="ChEBI" id="CHEBI:57692"/>
    </ligand>
</feature>
<keyword evidence="11 17" id="KW-0520">NAD</keyword>
<dbReference type="InterPro" id="IPR008333">
    <property type="entry name" value="Cbr1-like_FAD-bd_dom"/>
</dbReference>
<evidence type="ECO:0000256" key="17">
    <source>
        <dbReference type="RuleBase" id="RU361226"/>
    </source>
</evidence>
<dbReference type="InterPro" id="IPR017927">
    <property type="entry name" value="FAD-bd_FR_type"/>
</dbReference>
<comment type="catalytic activity">
    <reaction evidence="14 17">
        <text>2 Fe(III)-[cytochrome b5] + NADH = 2 Fe(II)-[cytochrome b5] + NAD(+) + H(+)</text>
        <dbReference type="Rhea" id="RHEA:46680"/>
        <dbReference type="Rhea" id="RHEA-COMP:10438"/>
        <dbReference type="Rhea" id="RHEA-COMP:10439"/>
        <dbReference type="ChEBI" id="CHEBI:15378"/>
        <dbReference type="ChEBI" id="CHEBI:29033"/>
        <dbReference type="ChEBI" id="CHEBI:29034"/>
        <dbReference type="ChEBI" id="CHEBI:57540"/>
        <dbReference type="ChEBI" id="CHEBI:57945"/>
        <dbReference type="EC" id="1.6.2.2"/>
    </reaction>
</comment>
<evidence type="ECO:0000256" key="13">
    <source>
        <dbReference type="ARBA" id="ARBA00023136"/>
    </source>
</evidence>
<evidence type="ECO:0000256" key="9">
    <source>
        <dbReference type="ARBA" id="ARBA00022989"/>
    </source>
</evidence>
<keyword evidence="21" id="KW-1185">Reference proteome</keyword>
<evidence type="ECO:0000256" key="7">
    <source>
        <dbReference type="ARBA" id="ARBA00022787"/>
    </source>
</evidence>
<comment type="cofactor">
    <cofactor evidence="1 16 17">
        <name>FAD</name>
        <dbReference type="ChEBI" id="CHEBI:57692"/>
    </cofactor>
</comment>
<dbReference type="OrthoDB" id="432685at2759"/>
<dbReference type="CDD" id="cd06183">
    <property type="entry name" value="cyt_b5_reduct_like"/>
    <property type="match status" value="1"/>
</dbReference>
<evidence type="ECO:0000256" key="15">
    <source>
        <dbReference type="ARBA" id="ARBA00049138"/>
    </source>
</evidence>
<evidence type="ECO:0000256" key="8">
    <source>
        <dbReference type="ARBA" id="ARBA00022827"/>
    </source>
</evidence>
<sequence>MPNEYQFVFLATFLSVFSALVLFSRFIDASLVAAGYDIRNLILIGLPKPTSTPHPPMSFQQLLDGFAATDFHAVDVPVIGTVDFVALTTSTTFIITSAIIVATAIWAKVFHTGRTKPLDPNAWKEFPLEQKIQVSPNTAIYRFKLPHIQDVLGLPVGQHISVTAEINGKDIVRSYTPISNDDDRGRFDLIIKTYEKGNISKHVSQLKIGDTIRIKGPKGNFLYTPNIVGHLSLIAGGTGIAPMIQVIRAALRNPFDRTTVTLIYANVNEEDILLKDDLEELQDVHEQKFKIIYVLNNPPPGWKGLAGFVTKEHIKEHLPNPATTDSKLLICGPPPMVSAMKKNLEELKYPVPNTISKLHDKVFVF</sequence>
<dbReference type="InterPro" id="IPR001709">
    <property type="entry name" value="Flavoprot_Pyr_Nucl_cyt_Rdtase"/>
</dbReference>
<comment type="catalytic activity">
    <reaction evidence="15">
        <text>2 Fe(3+)-[Dph3] + NADH = 2 Fe(2+)-[Dph3] + NAD(+) + H(+)</text>
        <dbReference type="Rhea" id="RHEA:71231"/>
        <dbReference type="Rhea" id="RHEA-COMP:18002"/>
        <dbReference type="Rhea" id="RHEA-COMP:18003"/>
        <dbReference type="ChEBI" id="CHEBI:15378"/>
        <dbReference type="ChEBI" id="CHEBI:29033"/>
        <dbReference type="ChEBI" id="CHEBI:29034"/>
        <dbReference type="ChEBI" id="CHEBI:57540"/>
        <dbReference type="ChEBI" id="CHEBI:57945"/>
        <dbReference type="ChEBI" id="CHEBI:83228"/>
    </reaction>
    <physiologicalReaction direction="left-to-right" evidence="15">
        <dbReference type="Rhea" id="RHEA:71232"/>
    </physiologicalReaction>
</comment>
<dbReference type="FunFam" id="3.40.50.80:FF:000019">
    <property type="entry name" value="NADH-cytochrome b5 reductase"/>
    <property type="match status" value="1"/>
</dbReference>
<dbReference type="Pfam" id="PF00175">
    <property type="entry name" value="NAD_binding_1"/>
    <property type="match status" value="1"/>
</dbReference>
<feature type="binding site" evidence="16">
    <location>
        <position position="190"/>
    </location>
    <ligand>
        <name>FAD</name>
        <dbReference type="ChEBI" id="CHEBI:57692"/>
    </ligand>
</feature>
<dbReference type="FunFam" id="2.40.30.10:FF:000032">
    <property type="entry name" value="NADH-cytochrome b5 reductase"/>
    <property type="match status" value="1"/>
</dbReference>
<keyword evidence="10 17" id="KW-0560">Oxidoreductase</keyword>
<feature type="transmembrane region" description="Helical" evidence="18">
    <location>
        <begin position="84"/>
        <end position="107"/>
    </location>
</feature>
<keyword evidence="12" id="KW-0496">Mitochondrion</keyword>
<dbReference type="GO" id="GO:0090524">
    <property type="term" value="F:cytochrome-b5 reductase activity, acting on NADH"/>
    <property type="evidence" value="ECO:0007669"/>
    <property type="project" value="UniProtKB-EC"/>
</dbReference>
<dbReference type="Gene3D" id="3.40.50.80">
    <property type="entry name" value="Nucleotide-binding domain of ferredoxin-NADP reductase (FNR) module"/>
    <property type="match status" value="1"/>
</dbReference>
<evidence type="ECO:0000256" key="4">
    <source>
        <dbReference type="ARBA" id="ARBA00006105"/>
    </source>
</evidence>
<dbReference type="InterPro" id="IPR001433">
    <property type="entry name" value="OxRdtase_FAD/NAD-bd"/>
</dbReference>
<dbReference type="PANTHER" id="PTHR19370">
    <property type="entry name" value="NADH-CYTOCHROME B5 REDUCTASE"/>
    <property type="match status" value="1"/>
</dbReference>
<dbReference type="PRINTS" id="PR00371">
    <property type="entry name" value="FPNCR"/>
</dbReference>
<evidence type="ECO:0000259" key="19">
    <source>
        <dbReference type="PROSITE" id="PS51384"/>
    </source>
</evidence>
<feature type="binding site" evidence="16">
    <location>
        <position position="173"/>
    </location>
    <ligand>
        <name>FAD</name>
        <dbReference type="ChEBI" id="CHEBI:57692"/>
    </ligand>
</feature>
<evidence type="ECO:0000256" key="6">
    <source>
        <dbReference type="ARBA" id="ARBA00022692"/>
    </source>
</evidence>
<evidence type="ECO:0000256" key="10">
    <source>
        <dbReference type="ARBA" id="ARBA00023002"/>
    </source>
</evidence>
<protein>
    <recommendedName>
        <fullName evidence="17">NADH-cytochrome b5 reductase</fullName>
        <ecNumber evidence="17">1.6.2.2</ecNumber>
    </recommendedName>
</protein>
<dbReference type="SUPFAM" id="SSF52343">
    <property type="entry name" value="Ferredoxin reductase-like, C-terminal NADP-linked domain"/>
    <property type="match status" value="1"/>
</dbReference>
<comment type="pathway">
    <text evidence="3">Protein modification; peptidyl-diphthamide biosynthesis.</text>
</comment>
<reference evidence="20" key="1">
    <citation type="submission" date="2020-11" db="EMBL/GenBank/DDBJ databases">
        <authorList>
            <consortium name="DOE Joint Genome Institute"/>
            <person name="Ahrendt S."/>
            <person name="Riley R."/>
            <person name="Andreopoulos W."/>
            <person name="Labutti K."/>
            <person name="Pangilinan J."/>
            <person name="Ruiz-Duenas F.J."/>
            <person name="Barrasa J.M."/>
            <person name="Sanchez-Garcia M."/>
            <person name="Camarero S."/>
            <person name="Miyauchi S."/>
            <person name="Serrano A."/>
            <person name="Linde D."/>
            <person name="Babiker R."/>
            <person name="Drula E."/>
            <person name="Ayuso-Fernandez I."/>
            <person name="Pacheco R."/>
            <person name="Padilla G."/>
            <person name="Ferreira P."/>
            <person name="Barriuso J."/>
            <person name="Kellner H."/>
            <person name="Castanera R."/>
            <person name="Alfaro M."/>
            <person name="Ramirez L."/>
            <person name="Pisabarro A.G."/>
            <person name="Kuo A."/>
            <person name="Tritt A."/>
            <person name="Lipzen A."/>
            <person name="He G."/>
            <person name="Yan M."/>
            <person name="Ng V."/>
            <person name="Cullen D."/>
            <person name="Martin F."/>
            <person name="Rosso M.-N."/>
            <person name="Henrissat B."/>
            <person name="Hibbett D."/>
            <person name="Martinez A.T."/>
            <person name="Grigoriev I.V."/>
        </authorList>
    </citation>
    <scope>NUCLEOTIDE SEQUENCE</scope>
    <source>
        <strain evidence="20">CIRM-BRFM 674</strain>
    </source>
</reference>
<keyword evidence="13 18" id="KW-0472">Membrane</keyword>
<feature type="binding site" evidence="16">
    <location>
        <position position="200"/>
    </location>
    <ligand>
        <name>FAD</name>
        <dbReference type="ChEBI" id="CHEBI:57692"/>
    </ligand>
</feature>
<evidence type="ECO:0000256" key="12">
    <source>
        <dbReference type="ARBA" id="ARBA00023128"/>
    </source>
</evidence>
<dbReference type="SUPFAM" id="SSF63380">
    <property type="entry name" value="Riboflavin synthase domain-like"/>
    <property type="match status" value="1"/>
</dbReference>
<feature type="transmembrane region" description="Helical" evidence="18">
    <location>
        <begin position="7"/>
        <end position="27"/>
    </location>
</feature>
<dbReference type="GO" id="GO:0005741">
    <property type="term" value="C:mitochondrial outer membrane"/>
    <property type="evidence" value="ECO:0007669"/>
    <property type="project" value="UniProtKB-SubCell"/>
</dbReference>
<evidence type="ECO:0000256" key="11">
    <source>
        <dbReference type="ARBA" id="ARBA00023027"/>
    </source>
</evidence>
<proteinExistence type="inferred from homology"/>
<evidence type="ECO:0000256" key="14">
    <source>
        <dbReference type="ARBA" id="ARBA00047682"/>
    </source>
</evidence>
<dbReference type="PRINTS" id="PR00406">
    <property type="entry name" value="CYTB5RDTASE"/>
</dbReference>
<dbReference type="EC" id="1.6.2.2" evidence="17"/>
<evidence type="ECO:0000256" key="2">
    <source>
        <dbReference type="ARBA" id="ARBA00004294"/>
    </source>
</evidence>
<evidence type="ECO:0000313" key="20">
    <source>
        <dbReference type="EMBL" id="KAF9480064.1"/>
    </source>
</evidence>
<evidence type="ECO:0000256" key="18">
    <source>
        <dbReference type="SAM" id="Phobius"/>
    </source>
</evidence>
<feature type="binding site" evidence="16">
    <location>
        <position position="175"/>
    </location>
    <ligand>
        <name>FAD</name>
        <dbReference type="ChEBI" id="CHEBI:57692"/>
    </ligand>
</feature>
<dbReference type="AlphaFoldDB" id="A0A9P5Z2S2"/>
<keyword evidence="8 16" id="KW-0274">FAD</keyword>
<keyword evidence="5 16" id="KW-0285">Flavoprotein</keyword>
<keyword evidence="7" id="KW-1000">Mitochondrion outer membrane</keyword>
<dbReference type="InterPro" id="IPR001834">
    <property type="entry name" value="CBR-like"/>
</dbReference>
<evidence type="ECO:0000256" key="5">
    <source>
        <dbReference type="ARBA" id="ARBA00022630"/>
    </source>
</evidence>
<evidence type="ECO:0000256" key="1">
    <source>
        <dbReference type="ARBA" id="ARBA00001974"/>
    </source>
</evidence>
<dbReference type="InterPro" id="IPR017938">
    <property type="entry name" value="Riboflavin_synthase-like_b-brl"/>
</dbReference>
<comment type="subcellular location">
    <subcellularLocation>
        <location evidence="2">Mitochondrion outer membrane</location>
    </subcellularLocation>
</comment>
<evidence type="ECO:0000256" key="3">
    <source>
        <dbReference type="ARBA" id="ARBA00005156"/>
    </source>
</evidence>
<gene>
    <name evidence="20" type="ORF">BDN70DRAFT_878106</name>
</gene>
<accession>A0A9P5Z2S2</accession>
<feature type="binding site" evidence="16">
    <location>
        <position position="192"/>
    </location>
    <ligand>
        <name>FAD</name>
        <dbReference type="ChEBI" id="CHEBI:57692"/>
    </ligand>
</feature>
<evidence type="ECO:0000256" key="16">
    <source>
        <dbReference type="PIRSR" id="PIRSR601834-1"/>
    </source>
</evidence>
<comment type="caution">
    <text evidence="20">The sequence shown here is derived from an EMBL/GenBank/DDBJ whole genome shotgun (WGS) entry which is preliminary data.</text>
</comment>
<feature type="domain" description="FAD-binding FR-type" evidence="19">
    <location>
        <begin position="121"/>
        <end position="224"/>
    </location>
</feature>
<keyword evidence="9 18" id="KW-1133">Transmembrane helix</keyword>
<organism evidence="20 21">
    <name type="scientific">Pholiota conissans</name>
    <dbReference type="NCBI Taxonomy" id="109636"/>
    <lineage>
        <taxon>Eukaryota</taxon>
        <taxon>Fungi</taxon>
        <taxon>Dikarya</taxon>
        <taxon>Basidiomycota</taxon>
        <taxon>Agaricomycotina</taxon>
        <taxon>Agaricomycetes</taxon>
        <taxon>Agaricomycetidae</taxon>
        <taxon>Agaricales</taxon>
        <taxon>Agaricineae</taxon>
        <taxon>Strophariaceae</taxon>
        <taxon>Pholiota</taxon>
    </lineage>
</organism>
<comment type="similarity">
    <text evidence="4 17">Belongs to the flavoprotein pyridine nucleotide cytochrome reductase family.</text>
</comment>
<evidence type="ECO:0000313" key="21">
    <source>
        <dbReference type="Proteomes" id="UP000807469"/>
    </source>
</evidence>